<sequence length="63" mass="7483">MSELLLPCCWIIFPFPVHTIKTPQHAWKTMSLSHLKFSLNVLRCGLLKIFWIKYLVHSFNKLL</sequence>
<name>A0A0A9AN88_ARUDO</name>
<evidence type="ECO:0000313" key="1">
    <source>
        <dbReference type="EMBL" id="JAD53164.1"/>
    </source>
</evidence>
<proteinExistence type="predicted"/>
<accession>A0A0A9AN88</accession>
<dbReference type="EMBL" id="GBRH01244731">
    <property type="protein sequence ID" value="JAD53164.1"/>
    <property type="molecule type" value="Transcribed_RNA"/>
</dbReference>
<dbReference type="AlphaFoldDB" id="A0A0A9AN88"/>
<reference evidence="1" key="2">
    <citation type="journal article" date="2015" name="Data Brief">
        <title>Shoot transcriptome of the giant reed, Arundo donax.</title>
        <authorList>
            <person name="Barrero R.A."/>
            <person name="Guerrero F.D."/>
            <person name="Moolhuijzen P."/>
            <person name="Goolsby J.A."/>
            <person name="Tidwell J."/>
            <person name="Bellgard S.E."/>
            <person name="Bellgard M.I."/>
        </authorList>
    </citation>
    <scope>NUCLEOTIDE SEQUENCE</scope>
    <source>
        <tissue evidence="1">Shoot tissue taken approximately 20 cm above the soil surface</tissue>
    </source>
</reference>
<protein>
    <submittedName>
        <fullName evidence="1">Uncharacterized protein</fullName>
    </submittedName>
</protein>
<reference evidence="1" key="1">
    <citation type="submission" date="2014-09" db="EMBL/GenBank/DDBJ databases">
        <authorList>
            <person name="Magalhaes I.L.F."/>
            <person name="Oliveira U."/>
            <person name="Santos F.R."/>
            <person name="Vidigal T.H.D.A."/>
            <person name="Brescovit A.D."/>
            <person name="Santos A.J."/>
        </authorList>
    </citation>
    <scope>NUCLEOTIDE SEQUENCE</scope>
    <source>
        <tissue evidence="1">Shoot tissue taken approximately 20 cm above the soil surface</tissue>
    </source>
</reference>
<organism evidence="1">
    <name type="scientific">Arundo donax</name>
    <name type="common">Giant reed</name>
    <name type="synonym">Donax arundinaceus</name>
    <dbReference type="NCBI Taxonomy" id="35708"/>
    <lineage>
        <taxon>Eukaryota</taxon>
        <taxon>Viridiplantae</taxon>
        <taxon>Streptophyta</taxon>
        <taxon>Embryophyta</taxon>
        <taxon>Tracheophyta</taxon>
        <taxon>Spermatophyta</taxon>
        <taxon>Magnoliopsida</taxon>
        <taxon>Liliopsida</taxon>
        <taxon>Poales</taxon>
        <taxon>Poaceae</taxon>
        <taxon>PACMAD clade</taxon>
        <taxon>Arundinoideae</taxon>
        <taxon>Arundineae</taxon>
        <taxon>Arundo</taxon>
    </lineage>
</organism>